<name>A0ABN8H6J2_9BACL</name>
<gene>
    <name evidence="9" type="primary">agrB_3</name>
    <name evidence="9" type="ORF">PAECIP111893_05219</name>
</gene>
<reference evidence="9" key="1">
    <citation type="submission" date="2022-01" db="EMBL/GenBank/DDBJ databases">
        <authorList>
            <person name="Criscuolo A."/>
        </authorList>
    </citation>
    <scope>NUCLEOTIDE SEQUENCE</scope>
    <source>
        <strain evidence="9">CIP111893</strain>
    </source>
</reference>
<evidence type="ECO:0000256" key="6">
    <source>
        <dbReference type="ARBA" id="ARBA00022989"/>
    </source>
</evidence>
<proteinExistence type="predicted"/>
<evidence type="ECO:0000256" key="2">
    <source>
        <dbReference type="ARBA" id="ARBA00022654"/>
    </source>
</evidence>
<evidence type="ECO:0000256" key="3">
    <source>
        <dbReference type="ARBA" id="ARBA00022670"/>
    </source>
</evidence>
<dbReference type="Proteomes" id="UP000838686">
    <property type="component" value="Unassembled WGS sequence"/>
</dbReference>
<keyword evidence="2" id="KW-0673">Quorum sensing</keyword>
<evidence type="ECO:0000256" key="7">
    <source>
        <dbReference type="ARBA" id="ARBA00023136"/>
    </source>
</evidence>
<evidence type="ECO:0000313" key="10">
    <source>
        <dbReference type="Proteomes" id="UP000838686"/>
    </source>
</evidence>
<protein>
    <submittedName>
        <fullName evidence="9">Accessory gene regulator protein B</fullName>
        <ecNumber evidence="9">3.4.-.-</ecNumber>
    </submittedName>
</protein>
<dbReference type="InterPro" id="IPR006741">
    <property type="entry name" value="AgrB"/>
</dbReference>
<keyword evidence="5 9" id="KW-0378">Hydrolase</keyword>
<keyword evidence="6 8" id="KW-1133">Transmembrane helix</keyword>
<sequence>MIEKLAGKLAKNLHHYAEEPLISIPVLKYGLTIVINTIFVVSLSLTLGGLTGKLLETAIGIGCFLILRACSGGHHLNTSTACILLSTLISVTIPHISLNEISITMISLISIALFMIYSPSNLQRQSRIPSRYYPLLKVISTALAVGGLLLGMEVITLSILIQALSLIRFKLGGG</sequence>
<comment type="caution">
    <text evidence="9">The sequence shown here is derived from an EMBL/GenBank/DDBJ whole genome shotgun (WGS) entry which is preliminary data.</text>
</comment>
<keyword evidence="10" id="KW-1185">Reference proteome</keyword>
<dbReference type="SMART" id="SM00793">
    <property type="entry name" value="AgrB"/>
    <property type="match status" value="1"/>
</dbReference>
<dbReference type="EMBL" id="CAKMMF010000050">
    <property type="protein sequence ID" value="CAH1225117.1"/>
    <property type="molecule type" value="Genomic_DNA"/>
</dbReference>
<dbReference type="EC" id="3.4.-.-" evidence="9"/>
<keyword evidence="7 8" id="KW-0472">Membrane</keyword>
<evidence type="ECO:0000256" key="1">
    <source>
        <dbReference type="ARBA" id="ARBA00022475"/>
    </source>
</evidence>
<evidence type="ECO:0000256" key="8">
    <source>
        <dbReference type="SAM" id="Phobius"/>
    </source>
</evidence>
<feature type="transmembrane region" description="Helical" evidence="8">
    <location>
        <begin position="138"/>
        <end position="161"/>
    </location>
</feature>
<feature type="transmembrane region" description="Helical" evidence="8">
    <location>
        <begin position="29"/>
        <end position="50"/>
    </location>
</feature>
<dbReference type="Pfam" id="PF04647">
    <property type="entry name" value="AgrB"/>
    <property type="match status" value="1"/>
</dbReference>
<keyword evidence="3" id="KW-0645">Protease</keyword>
<feature type="transmembrane region" description="Helical" evidence="8">
    <location>
        <begin position="96"/>
        <end position="117"/>
    </location>
</feature>
<evidence type="ECO:0000256" key="4">
    <source>
        <dbReference type="ARBA" id="ARBA00022692"/>
    </source>
</evidence>
<dbReference type="GO" id="GO:0016787">
    <property type="term" value="F:hydrolase activity"/>
    <property type="evidence" value="ECO:0007669"/>
    <property type="project" value="UniProtKB-KW"/>
</dbReference>
<keyword evidence="4 8" id="KW-0812">Transmembrane</keyword>
<organism evidence="9 10">
    <name type="scientific">Paenibacillus plantiphilus</name>
    <dbReference type="NCBI Taxonomy" id="2905650"/>
    <lineage>
        <taxon>Bacteria</taxon>
        <taxon>Bacillati</taxon>
        <taxon>Bacillota</taxon>
        <taxon>Bacilli</taxon>
        <taxon>Bacillales</taxon>
        <taxon>Paenibacillaceae</taxon>
        <taxon>Paenibacillus</taxon>
    </lineage>
</organism>
<accession>A0ABN8H6J2</accession>
<evidence type="ECO:0000313" key="9">
    <source>
        <dbReference type="EMBL" id="CAH1225117.1"/>
    </source>
</evidence>
<dbReference type="RefSeq" id="WP_236347363.1">
    <property type="nucleotide sequence ID" value="NZ_CAKMMF010000050.1"/>
</dbReference>
<feature type="transmembrane region" description="Helical" evidence="8">
    <location>
        <begin position="57"/>
        <end position="76"/>
    </location>
</feature>
<evidence type="ECO:0000256" key="5">
    <source>
        <dbReference type="ARBA" id="ARBA00022801"/>
    </source>
</evidence>
<keyword evidence="1" id="KW-1003">Cell membrane</keyword>